<comment type="caution">
    <text evidence="4">The sequence shown here is derived from an EMBL/GenBank/DDBJ whole genome shotgun (WGS) entry which is preliminary data.</text>
</comment>
<feature type="domain" description="Peptidase M1 membrane alanine aminopeptidase" evidence="2">
    <location>
        <begin position="1"/>
        <end position="50"/>
    </location>
</feature>
<dbReference type="EMBL" id="JAHRIO010001476">
    <property type="protein sequence ID" value="MEQ2158987.1"/>
    <property type="molecule type" value="Genomic_DNA"/>
</dbReference>
<protein>
    <submittedName>
        <fullName evidence="4">Uncharacterized protein</fullName>
    </submittedName>
</protein>
<dbReference type="InterPro" id="IPR024571">
    <property type="entry name" value="ERAP1-like_C_dom"/>
</dbReference>
<proteinExistence type="inferred from homology"/>
<gene>
    <name evidence="4" type="ORF">GOODEAATRI_017835</name>
</gene>
<name>A0ABV0MIQ4_9TELE</name>
<keyword evidence="5" id="KW-1185">Reference proteome</keyword>
<dbReference type="PANTHER" id="PTHR11533:SF156">
    <property type="entry name" value="ENDOPLASMIC RETICULUM AMINOPEPTIDASE 1"/>
    <property type="match status" value="1"/>
</dbReference>
<organism evidence="4 5">
    <name type="scientific">Goodea atripinnis</name>
    <dbReference type="NCBI Taxonomy" id="208336"/>
    <lineage>
        <taxon>Eukaryota</taxon>
        <taxon>Metazoa</taxon>
        <taxon>Chordata</taxon>
        <taxon>Craniata</taxon>
        <taxon>Vertebrata</taxon>
        <taxon>Euteleostomi</taxon>
        <taxon>Actinopterygii</taxon>
        <taxon>Neopterygii</taxon>
        <taxon>Teleostei</taxon>
        <taxon>Neoteleostei</taxon>
        <taxon>Acanthomorphata</taxon>
        <taxon>Ovalentaria</taxon>
        <taxon>Atherinomorphae</taxon>
        <taxon>Cyprinodontiformes</taxon>
        <taxon>Goodeidae</taxon>
        <taxon>Goodea</taxon>
    </lineage>
</organism>
<evidence type="ECO:0000259" key="3">
    <source>
        <dbReference type="Pfam" id="PF11838"/>
    </source>
</evidence>
<evidence type="ECO:0000259" key="2">
    <source>
        <dbReference type="Pfam" id="PF01433"/>
    </source>
</evidence>
<evidence type="ECO:0000256" key="1">
    <source>
        <dbReference type="ARBA" id="ARBA00010136"/>
    </source>
</evidence>
<dbReference type="InterPro" id="IPR027268">
    <property type="entry name" value="Peptidase_M4/M1_CTD_sf"/>
</dbReference>
<evidence type="ECO:0000313" key="4">
    <source>
        <dbReference type="EMBL" id="MEQ2158987.1"/>
    </source>
</evidence>
<comment type="similarity">
    <text evidence="1">Belongs to the peptidase M1 family.</text>
</comment>
<sequence length="218" mass="25451">GACILNMLRDFLGPEAFEIGIIRYLKRYSYQNTVNSHLWESLTDVSDNHVLYLPEDVDWVKFNVNMSGYYMVHYAGEGWNSIIKLLQYNHTAISGNDRASLIQNVFQLVSVGKVRLDTALELSLYLSKETEIMAVTQGFGELVPLYKLMEKRDMTVLENQMKIRSFFDSLTEETGSKMRCIQQTYETIEDNIRWMDTNLPLLQAWLNKHQLRRPHEDL</sequence>
<accession>A0ABV0MIQ4</accession>
<feature type="domain" description="ERAP1-like C-terminal" evidence="3">
    <location>
        <begin position="59"/>
        <end position="175"/>
    </location>
</feature>
<dbReference type="PANTHER" id="PTHR11533">
    <property type="entry name" value="PROTEASE M1 ZINC METALLOPROTEASE"/>
    <property type="match status" value="1"/>
</dbReference>
<dbReference type="Proteomes" id="UP001476798">
    <property type="component" value="Unassembled WGS sequence"/>
</dbReference>
<reference evidence="4 5" key="1">
    <citation type="submission" date="2021-06" db="EMBL/GenBank/DDBJ databases">
        <authorList>
            <person name="Palmer J.M."/>
        </authorList>
    </citation>
    <scope>NUCLEOTIDE SEQUENCE [LARGE SCALE GENOMIC DNA]</scope>
    <source>
        <strain evidence="4 5">GA_2019</strain>
        <tissue evidence="4">Muscle</tissue>
    </source>
</reference>
<dbReference type="InterPro" id="IPR050344">
    <property type="entry name" value="Peptidase_M1_aminopeptidases"/>
</dbReference>
<dbReference type="Pfam" id="PF01433">
    <property type="entry name" value="Peptidase_M1"/>
    <property type="match status" value="1"/>
</dbReference>
<dbReference type="Pfam" id="PF11838">
    <property type="entry name" value="ERAP1_C"/>
    <property type="match status" value="1"/>
</dbReference>
<dbReference type="Gene3D" id="1.10.390.10">
    <property type="entry name" value="Neutral Protease Domain 2"/>
    <property type="match status" value="1"/>
</dbReference>
<feature type="non-terminal residue" evidence="4">
    <location>
        <position position="1"/>
    </location>
</feature>
<dbReference type="Gene3D" id="1.25.50.20">
    <property type="match status" value="2"/>
</dbReference>
<evidence type="ECO:0000313" key="5">
    <source>
        <dbReference type="Proteomes" id="UP001476798"/>
    </source>
</evidence>
<dbReference type="InterPro" id="IPR014782">
    <property type="entry name" value="Peptidase_M1_dom"/>
</dbReference>
<dbReference type="SUPFAM" id="SSF55486">
    <property type="entry name" value="Metalloproteases ('zincins'), catalytic domain"/>
    <property type="match status" value="1"/>
</dbReference>